<dbReference type="GO" id="GO:0005254">
    <property type="term" value="F:chloride channel activity"/>
    <property type="evidence" value="ECO:0007669"/>
    <property type="project" value="UniProtKB-KW"/>
</dbReference>
<evidence type="ECO:0000256" key="3">
    <source>
        <dbReference type="ARBA" id="ARBA00022989"/>
    </source>
</evidence>
<evidence type="ECO:0000256" key="2">
    <source>
        <dbReference type="ARBA" id="ARBA00022692"/>
    </source>
</evidence>
<evidence type="ECO:0000256" key="5">
    <source>
        <dbReference type="ARBA" id="ARBA00034769"/>
    </source>
</evidence>
<dbReference type="PANTHER" id="PTHR10736:SF61">
    <property type="entry name" value="BESTROPHIN HOMOLOG 24"/>
    <property type="match status" value="1"/>
</dbReference>
<evidence type="ECO:0000256" key="6">
    <source>
        <dbReference type="RuleBase" id="RU363126"/>
    </source>
</evidence>
<dbReference type="Proteomes" id="UP000887575">
    <property type="component" value="Unassembled WGS sequence"/>
</dbReference>
<dbReference type="WBParaSite" id="MBELARI_LOCUS12739">
    <property type="protein sequence ID" value="MBELARI_LOCUS12739"/>
    <property type="gene ID" value="MBELARI_LOCUS12739"/>
</dbReference>
<accession>A0AAF3J2U9</accession>
<dbReference type="AlphaFoldDB" id="A0AAF3J2U9"/>
<protein>
    <recommendedName>
        <fullName evidence="6">Bestrophin homolog</fullName>
    </recommendedName>
</protein>
<evidence type="ECO:0000256" key="4">
    <source>
        <dbReference type="ARBA" id="ARBA00023136"/>
    </source>
</evidence>
<dbReference type="PANTHER" id="PTHR10736">
    <property type="entry name" value="BESTROPHIN"/>
    <property type="match status" value="1"/>
</dbReference>
<comment type="similarity">
    <text evidence="5 6">Belongs to the anion channel-forming bestrophin (TC 1.A.46) family. Calcium-sensitive chloride channel subfamily.</text>
</comment>
<keyword evidence="6" id="KW-1003">Cell membrane</keyword>
<comment type="function">
    <text evidence="6">Forms chloride channels.</text>
</comment>
<feature type="transmembrane region" description="Helical" evidence="6">
    <location>
        <begin position="76"/>
        <end position="94"/>
    </location>
</feature>
<evidence type="ECO:0000256" key="1">
    <source>
        <dbReference type="ARBA" id="ARBA00004141"/>
    </source>
</evidence>
<sequence length="483" mass="57477">MTINYHASIRTSHPLRFYRLLFFSWKASLWKAVFAQLLVWLLVYHIISFIYRFALDDGQKRDFERVVFFLKDRMSYLPLEFLMGFFVTIIFNRWNTLYLNIGFIDNIGLMTAEYVRGHNELGRRFRRNILRYSEVGQIMLFRDISMRVRRRFPTLDSVVAAGFLLPDEKKQLEEYSDKGENAMQWVPFRWALELCHEARKLGLIESDYYQTVVLNEIRTFRTNMEWLRNYDWTPFPLIYPTVVFFMVHMHFTVALISRQLTFQDADGKELLDVYFPYMETLEFIFYMGWLKVAETIINPFGEDDDDFEGNALIDRNITMGLMIVDRAFDNPPELRKDQFWNDQEPRLLYTEESARLPQTRFEGSVSHINLVNFGHKVHMMPRAFSVDQLNEWTESTTNGLENKIRRNTADILNEESRKESSKSIDDHPTGWQRVLSWRKSFRPIFRLGTNAVADQNDSKRNNQGEVFVVDIHENGKIRPMKPL</sequence>
<keyword evidence="6" id="KW-0406">Ion transport</keyword>
<keyword evidence="3 6" id="KW-1133">Transmembrane helix</keyword>
<keyword evidence="6" id="KW-0407">Ion channel</keyword>
<keyword evidence="2 6" id="KW-0812">Transmembrane</keyword>
<keyword evidence="4 6" id="KW-0472">Membrane</keyword>
<dbReference type="GO" id="GO:0005886">
    <property type="term" value="C:plasma membrane"/>
    <property type="evidence" value="ECO:0007669"/>
    <property type="project" value="UniProtKB-SubCell"/>
</dbReference>
<evidence type="ECO:0000313" key="8">
    <source>
        <dbReference type="WBParaSite" id="MBELARI_LOCUS12739"/>
    </source>
</evidence>
<keyword evidence="7" id="KW-1185">Reference proteome</keyword>
<proteinExistence type="inferred from homology"/>
<dbReference type="GO" id="GO:0034707">
    <property type="term" value="C:chloride channel complex"/>
    <property type="evidence" value="ECO:0007669"/>
    <property type="project" value="UniProtKB-KW"/>
</dbReference>
<comment type="subcellular location">
    <subcellularLocation>
        <location evidence="6">Cell membrane</location>
        <topology evidence="6">Multi-pass membrane protein</topology>
    </subcellularLocation>
    <subcellularLocation>
        <location evidence="1">Membrane</location>
        <topology evidence="1">Multi-pass membrane protein</topology>
    </subcellularLocation>
</comment>
<organism evidence="7 8">
    <name type="scientific">Mesorhabditis belari</name>
    <dbReference type="NCBI Taxonomy" id="2138241"/>
    <lineage>
        <taxon>Eukaryota</taxon>
        <taxon>Metazoa</taxon>
        <taxon>Ecdysozoa</taxon>
        <taxon>Nematoda</taxon>
        <taxon>Chromadorea</taxon>
        <taxon>Rhabditida</taxon>
        <taxon>Rhabditina</taxon>
        <taxon>Rhabditomorpha</taxon>
        <taxon>Rhabditoidea</taxon>
        <taxon>Rhabditidae</taxon>
        <taxon>Mesorhabditinae</taxon>
        <taxon>Mesorhabditis</taxon>
    </lineage>
</organism>
<keyword evidence="6" id="KW-0869">Chloride channel</keyword>
<dbReference type="InterPro" id="IPR021134">
    <property type="entry name" value="Bestrophin-like"/>
</dbReference>
<keyword evidence="6" id="KW-0813">Transport</keyword>
<dbReference type="Pfam" id="PF01062">
    <property type="entry name" value="Bestrophin"/>
    <property type="match status" value="1"/>
</dbReference>
<evidence type="ECO:0000313" key="7">
    <source>
        <dbReference type="Proteomes" id="UP000887575"/>
    </source>
</evidence>
<name>A0AAF3J2U9_9BILA</name>
<keyword evidence="6" id="KW-0868">Chloride</keyword>
<dbReference type="InterPro" id="IPR000615">
    <property type="entry name" value="Bestrophin"/>
</dbReference>
<reference evidence="8" key="1">
    <citation type="submission" date="2024-02" db="UniProtKB">
        <authorList>
            <consortium name="WormBaseParasite"/>
        </authorList>
    </citation>
    <scope>IDENTIFICATION</scope>
</reference>
<feature type="transmembrane region" description="Helical" evidence="6">
    <location>
        <begin position="33"/>
        <end position="55"/>
    </location>
</feature>